<evidence type="ECO:0000256" key="4">
    <source>
        <dbReference type="ARBA" id="ARBA00022729"/>
    </source>
</evidence>
<dbReference type="OrthoDB" id="5983381at2759"/>
<dbReference type="InterPro" id="IPR008983">
    <property type="entry name" value="Tumour_necrosis_fac-like_dom"/>
</dbReference>
<evidence type="ECO:0000256" key="1">
    <source>
        <dbReference type="ARBA" id="ARBA00004498"/>
    </source>
</evidence>
<keyword evidence="3" id="KW-0272">Extracellular matrix</keyword>
<dbReference type="EMBL" id="JAICCE010000018">
    <property type="protein sequence ID" value="KAG9265233.1"/>
    <property type="molecule type" value="Genomic_DNA"/>
</dbReference>
<dbReference type="Gene3D" id="2.60.120.40">
    <property type="match status" value="1"/>
</dbReference>
<feature type="compositionally biased region" description="Low complexity" evidence="6">
    <location>
        <begin position="94"/>
        <end position="111"/>
    </location>
</feature>
<feature type="domain" description="C1q" evidence="8">
    <location>
        <begin position="293"/>
        <end position="424"/>
    </location>
</feature>
<evidence type="ECO:0000256" key="5">
    <source>
        <dbReference type="ARBA" id="ARBA00023119"/>
    </source>
</evidence>
<gene>
    <name evidence="9" type="primary">COL10A1</name>
    <name evidence="9" type="ORF">AMEX_G21606</name>
</gene>
<feature type="compositionally biased region" description="Basic and acidic residues" evidence="6">
    <location>
        <begin position="124"/>
        <end position="133"/>
    </location>
</feature>
<comment type="caution">
    <text evidence="9">The sequence shown here is derived from an EMBL/GenBank/DDBJ whole genome shotgun (WGS) entry which is preliminary data.</text>
</comment>
<feature type="compositionally biased region" description="Gly residues" evidence="6">
    <location>
        <begin position="155"/>
        <end position="164"/>
    </location>
</feature>
<dbReference type="GO" id="GO:0005581">
    <property type="term" value="C:collagen trimer"/>
    <property type="evidence" value="ECO:0007669"/>
    <property type="project" value="UniProtKB-KW"/>
</dbReference>
<keyword evidence="4 7" id="KW-0732">Signal</keyword>
<feature type="signal peptide" evidence="7">
    <location>
        <begin position="1"/>
        <end position="29"/>
    </location>
</feature>
<sequence length="443" mass="45434">MCLILHQWTVIMWTSLVLLGFLVVRCTSGASYTAVPSDTLPLDPGVTPAPSLDLSYCQMLLEAPVPPTADQVPWFCMCSTCPNNAGQKGEQGDPGLRGPPGRTGPRGLTGPRGPPGHIGQQGIKGEKGDDGVKGDPGVAGPTGAKGQIGMKGSKGETGAGGPVGDPGPKGDDGQCPDTCDSVQGPPGEPGLPGPVGPRGIPGRNGDQGAKGLKGDPGLTGTPGTPGTPGQKGEQGLEGACNCHNGTKGDSGPIGLKGDKGETGVAGTPGAPGKTGDKGDQGNPGMPGDPGPCSPSIQSAFSAALMAVFPAPNLPVPFERVLYNLQQHYEPSTGIYTAPVNGIYVFSYHLTVFSRTLKVGLFWNYEPVVKSTEDLGSTSQQVLLHLSGGDQVWLQVRDSSTNGMYTNSEMSSTFSGFLLNPDSCDMLGGRDFHKPIKGTYMWGN</sequence>
<dbReference type="PROSITE" id="PS50871">
    <property type="entry name" value="C1Q"/>
    <property type="match status" value="1"/>
</dbReference>
<accession>A0A8T2L101</accession>
<reference evidence="9 10" key="1">
    <citation type="submission" date="2021-07" db="EMBL/GenBank/DDBJ databases">
        <authorList>
            <person name="Imarazene B."/>
            <person name="Zahm M."/>
            <person name="Klopp C."/>
            <person name="Cabau C."/>
            <person name="Beille S."/>
            <person name="Jouanno E."/>
            <person name="Castinel A."/>
            <person name="Lluch J."/>
            <person name="Gil L."/>
            <person name="Kuchtly C."/>
            <person name="Lopez Roques C."/>
            <person name="Donnadieu C."/>
            <person name="Parrinello H."/>
            <person name="Journot L."/>
            <person name="Du K."/>
            <person name="Schartl M."/>
            <person name="Retaux S."/>
            <person name="Guiguen Y."/>
        </authorList>
    </citation>
    <scope>NUCLEOTIDE SEQUENCE [LARGE SCALE GENOMIC DNA]</scope>
    <source>
        <strain evidence="9">Pach_M1</strain>
        <tissue evidence="9">Testis</tissue>
    </source>
</reference>
<evidence type="ECO:0000313" key="10">
    <source>
        <dbReference type="Proteomes" id="UP000752171"/>
    </source>
</evidence>
<feature type="chain" id="PRO_5035783079" evidence="7">
    <location>
        <begin position="30"/>
        <end position="443"/>
    </location>
</feature>
<feature type="region of interest" description="Disordered" evidence="6">
    <location>
        <begin position="85"/>
        <end position="294"/>
    </location>
</feature>
<dbReference type="PANTHER" id="PTHR15427">
    <property type="entry name" value="EMILIN ELASTIN MICROFIBRIL INTERFACE-LOCATED PROTEIN ELASTIN MICROFIBRIL INTERFACER"/>
    <property type="match status" value="1"/>
</dbReference>
<keyword evidence="2" id="KW-0964">Secreted</keyword>
<dbReference type="InterPro" id="IPR008160">
    <property type="entry name" value="Collagen"/>
</dbReference>
<dbReference type="SUPFAM" id="SSF49842">
    <property type="entry name" value="TNF-like"/>
    <property type="match status" value="1"/>
</dbReference>
<evidence type="ECO:0000256" key="2">
    <source>
        <dbReference type="ARBA" id="ARBA00022525"/>
    </source>
</evidence>
<evidence type="ECO:0000259" key="8">
    <source>
        <dbReference type="PROSITE" id="PS50871"/>
    </source>
</evidence>
<dbReference type="Pfam" id="PF01391">
    <property type="entry name" value="Collagen"/>
    <property type="match status" value="3"/>
</dbReference>
<dbReference type="PANTHER" id="PTHR15427:SF52">
    <property type="entry name" value="C1Q DOMAIN-CONTAINING PROTEIN"/>
    <property type="match status" value="1"/>
</dbReference>
<dbReference type="FunFam" id="2.60.120.40:FF:000001">
    <property type="entry name" value="Complement C1q B chain"/>
    <property type="match status" value="1"/>
</dbReference>
<evidence type="ECO:0000313" key="9">
    <source>
        <dbReference type="EMBL" id="KAG9265233.1"/>
    </source>
</evidence>
<dbReference type="PRINTS" id="PR00007">
    <property type="entry name" value="COMPLEMNTC1Q"/>
</dbReference>
<protein>
    <submittedName>
        <fullName evidence="9">Inner ear-specific collagen-like</fullName>
    </submittedName>
</protein>
<organism evidence="9 10">
    <name type="scientific">Astyanax mexicanus</name>
    <name type="common">Blind cave fish</name>
    <name type="synonym">Astyanax fasciatus mexicanus</name>
    <dbReference type="NCBI Taxonomy" id="7994"/>
    <lineage>
        <taxon>Eukaryota</taxon>
        <taxon>Metazoa</taxon>
        <taxon>Chordata</taxon>
        <taxon>Craniata</taxon>
        <taxon>Vertebrata</taxon>
        <taxon>Euteleostomi</taxon>
        <taxon>Actinopterygii</taxon>
        <taxon>Neopterygii</taxon>
        <taxon>Teleostei</taxon>
        <taxon>Ostariophysi</taxon>
        <taxon>Characiformes</taxon>
        <taxon>Characoidei</taxon>
        <taxon>Acestrorhamphidae</taxon>
        <taxon>Acestrorhamphinae</taxon>
        <taxon>Astyanax</taxon>
    </lineage>
</organism>
<evidence type="ECO:0000256" key="3">
    <source>
        <dbReference type="ARBA" id="ARBA00022530"/>
    </source>
</evidence>
<dbReference type="Pfam" id="PF00386">
    <property type="entry name" value="C1q"/>
    <property type="match status" value="1"/>
</dbReference>
<dbReference type="InterPro" id="IPR001073">
    <property type="entry name" value="C1q_dom"/>
</dbReference>
<dbReference type="KEGG" id="amex:103040911"/>
<evidence type="ECO:0000256" key="7">
    <source>
        <dbReference type="SAM" id="SignalP"/>
    </source>
</evidence>
<dbReference type="AlphaFoldDB" id="A0A8T2L101"/>
<proteinExistence type="predicted"/>
<dbReference type="SMART" id="SM00110">
    <property type="entry name" value="C1Q"/>
    <property type="match status" value="1"/>
</dbReference>
<keyword evidence="5 9" id="KW-0176">Collagen</keyword>
<evidence type="ECO:0000256" key="6">
    <source>
        <dbReference type="SAM" id="MobiDB-lite"/>
    </source>
</evidence>
<feature type="compositionally biased region" description="Low complexity" evidence="6">
    <location>
        <begin position="215"/>
        <end position="233"/>
    </location>
</feature>
<name>A0A8T2L101_ASTMX</name>
<comment type="subcellular location">
    <subcellularLocation>
        <location evidence="1">Secreted</location>
        <location evidence="1">Extracellular space</location>
        <location evidence="1">Extracellular matrix</location>
    </subcellularLocation>
</comment>
<dbReference type="Proteomes" id="UP000752171">
    <property type="component" value="Unassembled WGS sequence"/>
</dbReference>
<dbReference type="InterPro" id="IPR050392">
    <property type="entry name" value="Collagen/C1q_domain"/>
</dbReference>
<feature type="compositionally biased region" description="Pro residues" evidence="6">
    <location>
        <begin position="186"/>
        <end position="195"/>
    </location>
</feature>